<keyword evidence="4" id="KW-0762">Sugar transport</keyword>
<accession>A0A1M4ZWW5</accession>
<dbReference type="SMART" id="SM00382">
    <property type="entry name" value="AAA"/>
    <property type="match status" value="2"/>
</dbReference>
<keyword evidence="8" id="KW-1278">Translocase</keyword>
<sequence length="523" mass="58136">MNGKPDAEAAVSGWICSWKQDGNSGVHDMKECQAILEMNHIYKQYSGITVLEDVTFRAYPGEVQVLLGANGAGKSTLMNIVSGVTACDRGRIYIGDREVCIRSAADAAREGIAMIHQELSLFQERSVYQNIFMGNERMKKNLPFWTDSKRMEEESRKVLEEMGFAINPGETVKNLSIAQQQIVEIAKAVWKRADILIMDEPTSSLTEAEVARLFCLIRRLKEQGCAIIYISHKLDELFRIGDRITVLFQGKVCLEESMKQVTKEQLVKSMSGKEVQRVKKVSCALPQEALRAVNLNGRRFRDCSFYVKKGEIVALTGMVGAGRSELVKAIFGADALRSGDIYLFGKRVSGRPSPSASIAGRIGFLPEERKQQGLIMGMDVGKNIVQADLPRLFPKRILSRKKERETARTFAGEVMYTQGIQRLPEKLSGGNQQKVVLAKWLCTDSDLLIFDEPTKGIDAAARAEIYQQILDLAGKGKGILLVSSDPAEVLQLSDRVYVMREGKICKELARSELTANKIVASEL</sequence>
<keyword evidence="5" id="KW-0677">Repeat</keyword>
<name>A0A1M4ZWW5_9CLOT</name>
<dbReference type="InterPro" id="IPR003439">
    <property type="entry name" value="ABC_transporter-like_ATP-bd"/>
</dbReference>
<evidence type="ECO:0000313" key="11">
    <source>
        <dbReference type="EMBL" id="SHF22508.1"/>
    </source>
</evidence>
<dbReference type="OrthoDB" id="9776369at2"/>
<dbReference type="Proteomes" id="UP000184245">
    <property type="component" value="Unassembled WGS sequence"/>
</dbReference>
<evidence type="ECO:0000259" key="10">
    <source>
        <dbReference type="PROSITE" id="PS50893"/>
    </source>
</evidence>
<evidence type="ECO:0000256" key="1">
    <source>
        <dbReference type="ARBA" id="ARBA00004202"/>
    </source>
</evidence>
<gene>
    <name evidence="11" type="ORF">SAMN02745158_02939</name>
</gene>
<evidence type="ECO:0000256" key="6">
    <source>
        <dbReference type="ARBA" id="ARBA00022741"/>
    </source>
</evidence>
<feature type="domain" description="ABC transporter" evidence="10">
    <location>
        <begin position="36"/>
        <end position="274"/>
    </location>
</feature>
<evidence type="ECO:0000256" key="2">
    <source>
        <dbReference type="ARBA" id="ARBA00022448"/>
    </source>
</evidence>
<keyword evidence="3" id="KW-1003">Cell membrane</keyword>
<dbReference type="GO" id="GO:0005886">
    <property type="term" value="C:plasma membrane"/>
    <property type="evidence" value="ECO:0007669"/>
    <property type="project" value="UniProtKB-SubCell"/>
</dbReference>
<evidence type="ECO:0000256" key="8">
    <source>
        <dbReference type="ARBA" id="ARBA00022967"/>
    </source>
</evidence>
<proteinExistence type="predicted"/>
<dbReference type="Gene3D" id="3.40.50.300">
    <property type="entry name" value="P-loop containing nucleotide triphosphate hydrolases"/>
    <property type="match status" value="2"/>
</dbReference>
<dbReference type="GO" id="GO:0016887">
    <property type="term" value="F:ATP hydrolysis activity"/>
    <property type="evidence" value="ECO:0007669"/>
    <property type="project" value="InterPro"/>
</dbReference>
<dbReference type="FunFam" id="3.40.50.300:FF:000127">
    <property type="entry name" value="Ribose import ATP-binding protein RbsA"/>
    <property type="match status" value="1"/>
</dbReference>
<keyword evidence="7 11" id="KW-0067">ATP-binding</keyword>
<dbReference type="CDD" id="cd03216">
    <property type="entry name" value="ABC_Carb_Monos_I"/>
    <property type="match status" value="1"/>
</dbReference>
<dbReference type="Pfam" id="PF00005">
    <property type="entry name" value="ABC_tran"/>
    <property type="match status" value="2"/>
</dbReference>
<dbReference type="EMBL" id="FQVI01000017">
    <property type="protein sequence ID" value="SHF22508.1"/>
    <property type="molecule type" value="Genomic_DNA"/>
</dbReference>
<evidence type="ECO:0000256" key="9">
    <source>
        <dbReference type="ARBA" id="ARBA00023136"/>
    </source>
</evidence>
<dbReference type="STRING" id="1122155.SAMN02745158_02939"/>
<dbReference type="InterPro" id="IPR017871">
    <property type="entry name" value="ABC_transporter-like_CS"/>
</dbReference>
<reference evidence="11 12" key="1">
    <citation type="submission" date="2016-11" db="EMBL/GenBank/DDBJ databases">
        <authorList>
            <person name="Jaros S."/>
            <person name="Januszkiewicz K."/>
            <person name="Wedrychowicz H."/>
        </authorList>
    </citation>
    <scope>NUCLEOTIDE SEQUENCE [LARGE SCALE GENOMIC DNA]</scope>
    <source>
        <strain evidence="11 12">DSM 17459</strain>
    </source>
</reference>
<dbReference type="PROSITE" id="PS50893">
    <property type="entry name" value="ABC_TRANSPORTER_2"/>
    <property type="match status" value="2"/>
</dbReference>
<feature type="domain" description="ABC transporter" evidence="10">
    <location>
        <begin position="285"/>
        <end position="523"/>
    </location>
</feature>
<protein>
    <submittedName>
        <fullName evidence="11">Ribose transport system ATP-binding protein</fullName>
    </submittedName>
</protein>
<evidence type="ECO:0000256" key="4">
    <source>
        <dbReference type="ARBA" id="ARBA00022597"/>
    </source>
</evidence>
<evidence type="ECO:0000256" key="3">
    <source>
        <dbReference type="ARBA" id="ARBA00022475"/>
    </source>
</evidence>
<keyword evidence="2" id="KW-0813">Transport</keyword>
<evidence type="ECO:0000313" key="12">
    <source>
        <dbReference type="Proteomes" id="UP000184245"/>
    </source>
</evidence>
<dbReference type="CDD" id="cd03215">
    <property type="entry name" value="ABC_Carb_Monos_II"/>
    <property type="match status" value="1"/>
</dbReference>
<keyword evidence="9" id="KW-0472">Membrane</keyword>
<dbReference type="AlphaFoldDB" id="A0A1M4ZWW5"/>
<dbReference type="PANTHER" id="PTHR43790:SF3">
    <property type="entry name" value="D-ALLOSE IMPORT ATP-BINDING PROTEIN ALSA-RELATED"/>
    <property type="match status" value="1"/>
</dbReference>
<dbReference type="GO" id="GO:0005524">
    <property type="term" value="F:ATP binding"/>
    <property type="evidence" value="ECO:0007669"/>
    <property type="project" value="UniProtKB-KW"/>
</dbReference>
<comment type="subcellular location">
    <subcellularLocation>
        <location evidence="1">Cell membrane</location>
        <topology evidence="1">Peripheral membrane protein</topology>
    </subcellularLocation>
</comment>
<keyword evidence="12" id="KW-1185">Reference proteome</keyword>
<evidence type="ECO:0000256" key="7">
    <source>
        <dbReference type="ARBA" id="ARBA00022840"/>
    </source>
</evidence>
<dbReference type="InterPro" id="IPR050107">
    <property type="entry name" value="ABC_carbohydrate_import_ATPase"/>
</dbReference>
<dbReference type="SUPFAM" id="SSF52540">
    <property type="entry name" value="P-loop containing nucleoside triphosphate hydrolases"/>
    <property type="match status" value="2"/>
</dbReference>
<dbReference type="PANTHER" id="PTHR43790">
    <property type="entry name" value="CARBOHYDRATE TRANSPORT ATP-BINDING PROTEIN MG119-RELATED"/>
    <property type="match status" value="1"/>
</dbReference>
<keyword evidence="6" id="KW-0547">Nucleotide-binding</keyword>
<dbReference type="RefSeq" id="WP_084067973.1">
    <property type="nucleotide sequence ID" value="NZ_FQVI01000017.1"/>
</dbReference>
<evidence type="ECO:0000256" key="5">
    <source>
        <dbReference type="ARBA" id="ARBA00022737"/>
    </source>
</evidence>
<dbReference type="PROSITE" id="PS00211">
    <property type="entry name" value="ABC_TRANSPORTER_1"/>
    <property type="match status" value="1"/>
</dbReference>
<dbReference type="InterPro" id="IPR027417">
    <property type="entry name" value="P-loop_NTPase"/>
</dbReference>
<organism evidence="11 12">
    <name type="scientific">Lactonifactor longoviformis DSM 17459</name>
    <dbReference type="NCBI Taxonomy" id="1122155"/>
    <lineage>
        <taxon>Bacteria</taxon>
        <taxon>Bacillati</taxon>
        <taxon>Bacillota</taxon>
        <taxon>Clostridia</taxon>
        <taxon>Eubacteriales</taxon>
        <taxon>Clostridiaceae</taxon>
        <taxon>Lactonifactor</taxon>
    </lineage>
</organism>
<dbReference type="InterPro" id="IPR003593">
    <property type="entry name" value="AAA+_ATPase"/>
</dbReference>